<comment type="caution">
    <text evidence="3">The sequence shown here is derived from an EMBL/GenBank/DDBJ whole genome shotgun (WGS) entry which is preliminary data.</text>
</comment>
<evidence type="ECO:0000313" key="3">
    <source>
        <dbReference type="EMBL" id="CAG7830314.1"/>
    </source>
</evidence>
<feature type="region of interest" description="Disordered" evidence="1">
    <location>
        <begin position="28"/>
        <end position="56"/>
    </location>
</feature>
<evidence type="ECO:0000256" key="2">
    <source>
        <dbReference type="SAM" id="SignalP"/>
    </source>
</evidence>
<sequence length="115" mass="12339">MVAGPPILVLFFFSFLIEIAVANTESARDFNLSPSSSQSGKGGPVEHTLKQDVGTGGCDQKAPISDVPVFKLRKRAVKESFTGKNYLSLTPRGGRCPTDRVLNGACVTGRLIEDR</sequence>
<evidence type="ECO:0008006" key="5">
    <source>
        <dbReference type="Google" id="ProtNLM"/>
    </source>
</evidence>
<evidence type="ECO:0000313" key="4">
    <source>
        <dbReference type="Proteomes" id="UP000708208"/>
    </source>
</evidence>
<evidence type="ECO:0000256" key="1">
    <source>
        <dbReference type="SAM" id="MobiDB-lite"/>
    </source>
</evidence>
<proteinExistence type="predicted"/>
<protein>
    <recommendedName>
        <fullName evidence="5">Secreted protein</fullName>
    </recommendedName>
</protein>
<name>A0A8J2LDX0_9HEXA</name>
<dbReference type="AlphaFoldDB" id="A0A8J2LDX0"/>
<dbReference type="EMBL" id="CAJVCH010555282">
    <property type="protein sequence ID" value="CAG7830314.1"/>
    <property type="molecule type" value="Genomic_DNA"/>
</dbReference>
<reference evidence="3" key="1">
    <citation type="submission" date="2021-06" db="EMBL/GenBank/DDBJ databases">
        <authorList>
            <person name="Hodson N. C."/>
            <person name="Mongue J. A."/>
            <person name="Jaron S. K."/>
        </authorList>
    </citation>
    <scope>NUCLEOTIDE SEQUENCE</scope>
</reference>
<gene>
    <name evidence="3" type="ORF">AFUS01_LOCUS40125</name>
</gene>
<feature type="chain" id="PRO_5035156041" description="Secreted protein" evidence="2">
    <location>
        <begin position="23"/>
        <end position="115"/>
    </location>
</feature>
<feature type="signal peptide" evidence="2">
    <location>
        <begin position="1"/>
        <end position="22"/>
    </location>
</feature>
<dbReference type="Proteomes" id="UP000708208">
    <property type="component" value="Unassembled WGS sequence"/>
</dbReference>
<organism evidence="3 4">
    <name type="scientific">Allacma fusca</name>
    <dbReference type="NCBI Taxonomy" id="39272"/>
    <lineage>
        <taxon>Eukaryota</taxon>
        <taxon>Metazoa</taxon>
        <taxon>Ecdysozoa</taxon>
        <taxon>Arthropoda</taxon>
        <taxon>Hexapoda</taxon>
        <taxon>Collembola</taxon>
        <taxon>Symphypleona</taxon>
        <taxon>Sminthuridae</taxon>
        <taxon>Allacma</taxon>
    </lineage>
</organism>
<keyword evidence="4" id="KW-1185">Reference proteome</keyword>
<keyword evidence="2" id="KW-0732">Signal</keyword>
<accession>A0A8J2LDX0</accession>